<evidence type="ECO:0000259" key="1">
    <source>
        <dbReference type="Pfam" id="PF06985"/>
    </source>
</evidence>
<feature type="domain" description="Heterokaryon incompatibility" evidence="1">
    <location>
        <begin position="186"/>
        <end position="344"/>
    </location>
</feature>
<dbReference type="EMBL" id="JAULSY010000155">
    <property type="protein sequence ID" value="KAK0661201.1"/>
    <property type="molecule type" value="Genomic_DNA"/>
</dbReference>
<reference evidence="2" key="1">
    <citation type="submission" date="2023-06" db="EMBL/GenBank/DDBJ databases">
        <title>Genome-scale phylogeny and comparative genomics of the fungal order Sordariales.</title>
        <authorList>
            <consortium name="Lawrence Berkeley National Laboratory"/>
            <person name="Hensen N."/>
            <person name="Bonometti L."/>
            <person name="Westerberg I."/>
            <person name="Brannstrom I.O."/>
            <person name="Guillou S."/>
            <person name="Cros-Aarteil S."/>
            <person name="Calhoun S."/>
            <person name="Haridas S."/>
            <person name="Kuo A."/>
            <person name="Mondo S."/>
            <person name="Pangilinan J."/>
            <person name="Riley R."/>
            <person name="Labutti K."/>
            <person name="Andreopoulos B."/>
            <person name="Lipzen A."/>
            <person name="Chen C."/>
            <person name="Yanf M."/>
            <person name="Daum C."/>
            <person name="Ng V."/>
            <person name="Clum A."/>
            <person name="Steindorff A."/>
            <person name="Ohm R."/>
            <person name="Martin F."/>
            <person name="Silar P."/>
            <person name="Natvig D."/>
            <person name="Lalanne C."/>
            <person name="Gautier V."/>
            <person name="Ament-Velasquez S.L."/>
            <person name="Kruys A."/>
            <person name="Hutchinson M.I."/>
            <person name="Powell A.J."/>
            <person name="Barry K."/>
            <person name="Miller A.N."/>
            <person name="Grigoriev I.V."/>
            <person name="Debuchy R."/>
            <person name="Gladieux P."/>
            <person name="Thoren M.H."/>
            <person name="Johannesson H."/>
        </authorList>
    </citation>
    <scope>NUCLEOTIDE SEQUENCE</scope>
    <source>
        <strain evidence="2">CBS 307.81</strain>
    </source>
</reference>
<keyword evidence="3" id="KW-1185">Reference proteome</keyword>
<sequence length="706" mass="80484">MLCSFCQQTIFQSGSRWGIHRKHYGNVDNDLELEQCTFCCHLRKTALLHSPYRWTIRSLPATREDQQCMVITFRQMDNDKVPDPQSGSDKRTSHSTGHFRTPVIFYLLQKDTITPATTLPRTTAITSSGSLPQIQSWIRECSTAHKRCQALQSSTSSSWLPTRLIDVSNPSQIHIITTDPSMTDRYTTLSHCWGKIEIIRLIQANHHKLTDPSVGIKWGDLTKTFQDAITVTRAVGIKYIWIDSLCIVQWDGPNAPGDFKTEGQLMHLVYRNSFLNLAGADSKDGSEGLFRSYEDKPREEVLHKPVKMKAGGAVNGEWYILPGDYWRQELLDKILYTRGWVFQERMLAPRILHFSTRQLLWDCATLSASESLPHGLPPQIDTISATERHWRERLLLMRSSSPDRPTIRAGTADDSLETFWIDSVRNYTRCELTNYISDRLQAVWGVAKVVRDGLREEGGWDENDTEQEEYASGLWSKNLYLQLAWRVVNPGRRNETRLPALQEIHPTWSWASTIGEITLQSRIPIAGTWYRVKSHDGGDLRFQVKPLDGVKGSPELAARGVEPKSDHQPELLTKRLGVRGMPVKGHWDAKARGVRLSEMDATVLKMFDFFPDVVLEEEGRELYLLVLSAHETDDNGQLVMLDDWASESKVAGREPTVTYNSGSGVILEGGVEDEYKRIGAFRFQGLRRRDMAVLVDEMRVRNIWIS</sequence>
<dbReference type="PANTHER" id="PTHR33112">
    <property type="entry name" value="DOMAIN PROTEIN, PUTATIVE-RELATED"/>
    <property type="match status" value="1"/>
</dbReference>
<protein>
    <submittedName>
        <fullName evidence="2">Heterokaryon incompatibility protein-domain-containing protein</fullName>
    </submittedName>
</protein>
<dbReference type="Pfam" id="PF06985">
    <property type="entry name" value="HET"/>
    <property type="match status" value="1"/>
</dbReference>
<accession>A0AA39YZ20</accession>
<dbReference type="PANTHER" id="PTHR33112:SF10">
    <property type="entry name" value="TOL"/>
    <property type="match status" value="1"/>
</dbReference>
<dbReference type="AlphaFoldDB" id="A0AA39YZ20"/>
<dbReference type="InterPro" id="IPR010730">
    <property type="entry name" value="HET"/>
</dbReference>
<evidence type="ECO:0000313" key="3">
    <source>
        <dbReference type="Proteomes" id="UP001174997"/>
    </source>
</evidence>
<evidence type="ECO:0000313" key="2">
    <source>
        <dbReference type="EMBL" id="KAK0661201.1"/>
    </source>
</evidence>
<name>A0AA39YZ20_9PEZI</name>
<dbReference type="Proteomes" id="UP001174997">
    <property type="component" value="Unassembled WGS sequence"/>
</dbReference>
<organism evidence="2 3">
    <name type="scientific">Cercophora samala</name>
    <dbReference type="NCBI Taxonomy" id="330535"/>
    <lineage>
        <taxon>Eukaryota</taxon>
        <taxon>Fungi</taxon>
        <taxon>Dikarya</taxon>
        <taxon>Ascomycota</taxon>
        <taxon>Pezizomycotina</taxon>
        <taxon>Sordariomycetes</taxon>
        <taxon>Sordariomycetidae</taxon>
        <taxon>Sordariales</taxon>
        <taxon>Lasiosphaeriaceae</taxon>
        <taxon>Cercophora</taxon>
    </lineage>
</organism>
<comment type="caution">
    <text evidence="2">The sequence shown here is derived from an EMBL/GenBank/DDBJ whole genome shotgun (WGS) entry which is preliminary data.</text>
</comment>
<gene>
    <name evidence="2" type="ORF">QBC41DRAFT_368570</name>
</gene>
<proteinExistence type="predicted"/>